<protein>
    <submittedName>
        <fullName evidence="1">Uncharacterized protein</fullName>
    </submittedName>
</protein>
<organism evidence="1">
    <name type="scientific">Siphoviridae sp. ctBeL15</name>
    <dbReference type="NCBI Taxonomy" id="2825374"/>
    <lineage>
        <taxon>Viruses</taxon>
        <taxon>Duplodnaviria</taxon>
        <taxon>Heunggongvirae</taxon>
        <taxon>Uroviricota</taxon>
        <taxon>Caudoviricetes</taxon>
    </lineage>
</organism>
<proteinExistence type="predicted"/>
<name>A0A8S5UZZ7_9CAUD</name>
<evidence type="ECO:0000313" key="1">
    <source>
        <dbReference type="EMBL" id="DAG00056.1"/>
    </source>
</evidence>
<dbReference type="EMBL" id="BK016176">
    <property type="protein sequence ID" value="DAG00056.1"/>
    <property type="molecule type" value="Genomic_DNA"/>
</dbReference>
<accession>A0A8S5UZZ7</accession>
<sequence>MRAQEYASWDNPRFAPMREPMRRVMEAYGNAEKWFADIKDRVLCDMGMPFLSDAIHKLEHKQPERIDEFAEIPHDYHLRLMYPGTPELDEDFDNDLDRVFEVCVAIVDGVNEALGGFIRATADGEFNALSLKAEELQIANTDDRRKLLDAWTMWDQGGMSRATFDSWCRELFEGGEDE</sequence>
<reference evidence="1" key="1">
    <citation type="journal article" date="2021" name="Proc. Natl. Acad. Sci. U.S.A.">
        <title>A Catalog of Tens of Thousands of Viruses from Human Metagenomes Reveals Hidden Associations with Chronic Diseases.</title>
        <authorList>
            <person name="Tisza M.J."/>
            <person name="Buck C.B."/>
        </authorList>
    </citation>
    <scope>NUCLEOTIDE SEQUENCE</scope>
    <source>
        <strain evidence="1">CtBeL15</strain>
    </source>
</reference>